<keyword evidence="2" id="KW-0238">DNA-binding</keyword>
<dbReference type="SUPFAM" id="SSF46785">
    <property type="entry name" value="Winged helix' DNA-binding domain"/>
    <property type="match status" value="1"/>
</dbReference>
<dbReference type="AlphaFoldDB" id="A0A1I3DKL2"/>
<dbReference type="SUPFAM" id="SSF54909">
    <property type="entry name" value="Dimeric alpha+beta barrel"/>
    <property type="match status" value="1"/>
</dbReference>
<dbReference type="InterPro" id="IPR006121">
    <property type="entry name" value="HMA_dom"/>
</dbReference>
<dbReference type="PANTHER" id="PTHR30154">
    <property type="entry name" value="LEUCINE-RESPONSIVE REGULATORY PROTEIN"/>
    <property type="match status" value="1"/>
</dbReference>
<dbReference type="CDD" id="cd00090">
    <property type="entry name" value="HTH_ARSR"/>
    <property type="match status" value="1"/>
</dbReference>
<dbReference type="InterPro" id="IPR019888">
    <property type="entry name" value="Tscrpt_reg_AsnC-like"/>
</dbReference>
<dbReference type="InterPro" id="IPR011008">
    <property type="entry name" value="Dimeric_a/b-barrel"/>
</dbReference>
<sequence>MRTNRPKPELDATDRAMLRLLQEDGGLSNAALSERLALSVTPCWRRRKRLEDEGVIRDYQANLDRRQLGFDVLAFVFVRFLSHGDNAPDRFEKAVAKLPEVLSCHKVTGDADYLLQVLASDLDSYGDFIERVLRKQPGVASIQSSLALREVKSTSHIPVPEDLEQPVKRR</sequence>
<dbReference type="Gene3D" id="3.30.70.920">
    <property type="match status" value="1"/>
</dbReference>
<dbReference type="InterPro" id="IPR036388">
    <property type="entry name" value="WH-like_DNA-bd_sf"/>
</dbReference>
<dbReference type="Pfam" id="PF13412">
    <property type="entry name" value="HTH_24"/>
    <property type="match status" value="1"/>
</dbReference>
<dbReference type="GO" id="GO:0006355">
    <property type="term" value="P:regulation of DNA-templated transcription"/>
    <property type="evidence" value="ECO:0007669"/>
    <property type="project" value="UniProtKB-ARBA"/>
</dbReference>
<dbReference type="GO" id="GO:0005829">
    <property type="term" value="C:cytosol"/>
    <property type="evidence" value="ECO:0007669"/>
    <property type="project" value="TreeGrafter"/>
</dbReference>
<reference evidence="5 6" key="1">
    <citation type="submission" date="2016-10" db="EMBL/GenBank/DDBJ databases">
        <authorList>
            <person name="de Groot N.N."/>
        </authorList>
    </citation>
    <scope>NUCLEOTIDE SEQUENCE [LARGE SCALE GENOMIC DNA]</scope>
    <source>
        <strain evidence="5 6">LMG 23650</strain>
    </source>
</reference>
<dbReference type="InterPro" id="IPR019887">
    <property type="entry name" value="Tscrpt_reg_AsnC/Lrp_C"/>
</dbReference>
<keyword evidence="3" id="KW-0804">Transcription</keyword>
<dbReference type="InterPro" id="IPR011991">
    <property type="entry name" value="ArsR-like_HTH"/>
</dbReference>
<dbReference type="GO" id="GO:0046872">
    <property type="term" value="F:metal ion binding"/>
    <property type="evidence" value="ECO:0007669"/>
    <property type="project" value="InterPro"/>
</dbReference>
<dbReference type="STRING" id="420953.SAMN05192543_101379"/>
<dbReference type="InterPro" id="IPR000485">
    <property type="entry name" value="AsnC-type_HTH_dom"/>
</dbReference>
<dbReference type="PRINTS" id="PR00033">
    <property type="entry name" value="HTHASNC"/>
</dbReference>
<gene>
    <name evidence="5" type="ORF">SAMN05192543_101379</name>
</gene>
<dbReference type="Pfam" id="PF01037">
    <property type="entry name" value="AsnC_trans_reg"/>
    <property type="match status" value="1"/>
</dbReference>
<organism evidence="5 6">
    <name type="scientific">Paraburkholderia megapolitana</name>
    <dbReference type="NCBI Taxonomy" id="420953"/>
    <lineage>
        <taxon>Bacteria</taxon>
        <taxon>Pseudomonadati</taxon>
        <taxon>Pseudomonadota</taxon>
        <taxon>Betaproteobacteria</taxon>
        <taxon>Burkholderiales</taxon>
        <taxon>Burkholderiaceae</taxon>
        <taxon>Paraburkholderia</taxon>
    </lineage>
</organism>
<dbReference type="OrthoDB" id="8526125at2"/>
<keyword evidence="1" id="KW-0805">Transcription regulation</keyword>
<dbReference type="RefSeq" id="WP_091006739.1">
    <property type="nucleotide sequence ID" value="NZ_CP041743.1"/>
</dbReference>
<dbReference type="SMART" id="SM00344">
    <property type="entry name" value="HTH_ASNC"/>
    <property type="match status" value="1"/>
</dbReference>
<name>A0A1I3DKL2_9BURK</name>
<dbReference type="PROSITE" id="PS50956">
    <property type="entry name" value="HTH_ASNC_2"/>
    <property type="match status" value="1"/>
</dbReference>
<dbReference type="Proteomes" id="UP000199548">
    <property type="component" value="Unassembled WGS sequence"/>
</dbReference>
<evidence type="ECO:0000256" key="3">
    <source>
        <dbReference type="ARBA" id="ARBA00023163"/>
    </source>
</evidence>
<evidence type="ECO:0000259" key="4">
    <source>
        <dbReference type="PROSITE" id="PS50956"/>
    </source>
</evidence>
<protein>
    <submittedName>
        <fullName evidence="5">Transcriptional regulator, AsnC family</fullName>
    </submittedName>
</protein>
<dbReference type="Gene3D" id="1.10.10.10">
    <property type="entry name" value="Winged helix-like DNA-binding domain superfamily/Winged helix DNA-binding domain"/>
    <property type="match status" value="1"/>
</dbReference>
<accession>A0A1I3DKL2</accession>
<dbReference type="InterPro" id="IPR036390">
    <property type="entry name" value="WH_DNA-bd_sf"/>
</dbReference>
<dbReference type="EMBL" id="FOQU01000001">
    <property type="protein sequence ID" value="SFH87255.1"/>
    <property type="molecule type" value="Genomic_DNA"/>
</dbReference>
<evidence type="ECO:0000313" key="6">
    <source>
        <dbReference type="Proteomes" id="UP000199548"/>
    </source>
</evidence>
<dbReference type="GO" id="GO:0043200">
    <property type="term" value="P:response to amino acid"/>
    <property type="evidence" value="ECO:0007669"/>
    <property type="project" value="TreeGrafter"/>
</dbReference>
<dbReference type="GO" id="GO:0043565">
    <property type="term" value="F:sequence-specific DNA binding"/>
    <property type="evidence" value="ECO:0007669"/>
    <property type="project" value="InterPro"/>
</dbReference>
<evidence type="ECO:0000256" key="1">
    <source>
        <dbReference type="ARBA" id="ARBA00023015"/>
    </source>
</evidence>
<keyword evidence="6" id="KW-1185">Reference proteome</keyword>
<evidence type="ECO:0000256" key="2">
    <source>
        <dbReference type="ARBA" id="ARBA00023125"/>
    </source>
</evidence>
<dbReference type="PANTHER" id="PTHR30154:SF46">
    <property type="entry name" value="TRANSCRIPTIONAL REGULATORY PROTEIN"/>
    <property type="match status" value="1"/>
</dbReference>
<dbReference type="CDD" id="cd00371">
    <property type="entry name" value="HMA"/>
    <property type="match status" value="1"/>
</dbReference>
<evidence type="ECO:0000313" key="5">
    <source>
        <dbReference type="EMBL" id="SFH87255.1"/>
    </source>
</evidence>
<proteinExistence type="predicted"/>
<feature type="domain" description="HTH asnC-type" evidence="4">
    <location>
        <begin position="10"/>
        <end position="71"/>
    </location>
</feature>